<evidence type="ECO:0008006" key="3">
    <source>
        <dbReference type="Google" id="ProtNLM"/>
    </source>
</evidence>
<dbReference type="InterPro" id="IPR003489">
    <property type="entry name" value="RHF/RaiA"/>
</dbReference>
<dbReference type="Gene3D" id="3.30.160.100">
    <property type="entry name" value="Ribosome hibernation promotion factor-like"/>
    <property type="match status" value="1"/>
</dbReference>
<evidence type="ECO:0000313" key="2">
    <source>
        <dbReference type="Proteomes" id="UP000001822"/>
    </source>
</evidence>
<dbReference type="OrthoDB" id="9808702at2"/>
<dbReference type="SUPFAM" id="SSF69754">
    <property type="entry name" value="Ribosome binding protein Y (YfiA homologue)"/>
    <property type="match status" value="1"/>
</dbReference>
<dbReference type="NCBIfam" id="TIGR00741">
    <property type="entry name" value="yfiA"/>
    <property type="match status" value="1"/>
</dbReference>
<dbReference type="AlphaFoldDB" id="A0A6N4SVQ5"/>
<proteinExistence type="predicted"/>
<dbReference type="KEGG" id="chu:CHU_3399"/>
<dbReference type="InterPro" id="IPR036567">
    <property type="entry name" value="RHF-like"/>
</dbReference>
<accession>A0A6N4SVQ5</accession>
<keyword evidence="2" id="KW-1185">Reference proteome</keyword>
<evidence type="ECO:0000313" key="1">
    <source>
        <dbReference type="EMBL" id="ABG60635.1"/>
    </source>
</evidence>
<organism evidence="1 2">
    <name type="scientific">Cytophaga hutchinsonii (strain ATCC 33406 / DSM 1761 / CIP 103989 / NBRC 15051 / NCIMB 9469 / D465)</name>
    <dbReference type="NCBI Taxonomy" id="269798"/>
    <lineage>
        <taxon>Bacteria</taxon>
        <taxon>Pseudomonadati</taxon>
        <taxon>Bacteroidota</taxon>
        <taxon>Cytophagia</taxon>
        <taxon>Cytophagales</taxon>
        <taxon>Cytophagaceae</taxon>
        <taxon>Cytophaga</taxon>
    </lineage>
</organism>
<dbReference type="RefSeq" id="WP_011586742.1">
    <property type="nucleotide sequence ID" value="NC_008255.1"/>
</dbReference>
<reference evidence="1 2" key="1">
    <citation type="journal article" date="2007" name="Appl. Environ. Microbiol.">
        <title>Genome sequence of the cellulolytic gliding bacterium Cytophaga hutchinsonii.</title>
        <authorList>
            <person name="Xie G."/>
            <person name="Bruce D.C."/>
            <person name="Challacombe J.F."/>
            <person name="Chertkov O."/>
            <person name="Detter J.C."/>
            <person name="Gilna P."/>
            <person name="Han C.S."/>
            <person name="Lucas S."/>
            <person name="Misra M."/>
            <person name="Myers G.L."/>
            <person name="Richardson P."/>
            <person name="Tapia R."/>
            <person name="Thayer N."/>
            <person name="Thompson L.S."/>
            <person name="Brettin T.S."/>
            <person name="Henrissat B."/>
            <person name="Wilson D.B."/>
            <person name="McBride M.J."/>
        </authorList>
    </citation>
    <scope>NUCLEOTIDE SEQUENCE [LARGE SCALE GENOMIC DNA]</scope>
    <source>
        <strain evidence="2">ATCC 33406 / DSM 1761 / CIP 103989 / NBRC 15051 / NCIMB 9469 / D465</strain>
    </source>
</reference>
<protein>
    <recommendedName>
        <fullName evidence="3">Sigma-54 modulation protein</fullName>
    </recommendedName>
</protein>
<dbReference type="EMBL" id="CP000383">
    <property type="protein sequence ID" value="ABG60635.1"/>
    <property type="molecule type" value="Genomic_DNA"/>
</dbReference>
<gene>
    <name evidence="1" type="ordered locus">CHU_3399</name>
</gene>
<sequence length="99" mass="11305">MKLQVQSIHFDADVKLLDFLQKKLDKLETFNDSIIDGEVFLKLDTNDSKGNKVVNIKLNLPGNSIVVKEQRSTFEEAIDVSYDILKNQLSKLKEKSLSH</sequence>
<dbReference type="Proteomes" id="UP000001822">
    <property type="component" value="Chromosome"/>
</dbReference>
<name>A0A6N4SVQ5_CYTH3</name>
<dbReference type="CDD" id="cd00552">
    <property type="entry name" value="RaiA"/>
    <property type="match status" value="1"/>
</dbReference>
<dbReference type="Pfam" id="PF02482">
    <property type="entry name" value="Ribosomal_S30AE"/>
    <property type="match status" value="1"/>
</dbReference>